<dbReference type="AlphaFoldDB" id="A0A3N6QWV0"/>
<evidence type="ECO:0000313" key="3">
    <source>
        <dbReference type="EMBL" id="RQH29817.1"/>
    </source>
</evidence>
<keyword evidence="4" id="KW-1185">Reference proteome</keyword>
<comment type="caution">
    <text evidence="3">The sequence shown here is derived from an EMBL/GenBank/DDBJ whole genome shotgun (WGS) entry which is preliminary data.</text>
</comment>
<keyword evidence="1" id="KW-0175">Coiled coil</keyword>
<protein>
    <submittedName>
        <fullName evidence="3">Uncharacterized protein</fullName>
    </submittedName>
</protein>
<dbReference type="OrthoDB" id="149072at2"/>
<evidence type="ECO:0000256" key="1">
    <source>
        <dbReference type="SAM" id="Coils"/>
    </source>
</evidence>
<evidence type="ECO:0000313" key="4">
    <source>
        <dbReference type="Proteomes" id="UP000269154"/>
    </source>
</evidence>
<feature type="compositionally biased region" description="Low complexity" evidence="2">
    <location>
        <begin position="33"/>
        <end position="46"/>
    </location>
</feature>
<sequence>MNSQNKFNHNSSQSNPKSFNQSQNFGNISIGGTNNPFNPTNTRSSNVNIDQSHTQTIGENSESKIDTALAELGKLKQEIAATNALSLIQKKQAEIPVEILETELKKPQPDKGLIDEAVEALKKGLEGVEKLAGPVMKVATILAKVWI</sequence>
<evidence type="ECO:0000256" key="2">
    <source>
        <dbReference type="SAM" id="MobiDB-lite"/>
    </source>
</evidence>
<proteinExistence type="predicted"/>
<feature type="region of interest" description="Disordered" evidence="2">
    <location>
        <begin position="1"/>
        <end position="47"/>
    </location>
</feature>
<feature type="coiled-coil region" evidence="1">
    <location>
        <begin position="58"/>
        <end position="85"/>
    </location>
</feature>
<dbReference type="Proteomes" id="UP000269154">
    <property type="component" value="Unassembled WGS sequence"/>
</dbReference>
<reference evidence="3 4" key="1">
    <citation type="journal article" date="2018" name="ACS Chem. Biol.">
        <title>Ketoreductase domain dysfunction expands chemodiversity: malyngamide biosynthesis in the cyanobacterium Okeania hirsuta.</title>
        <authorList>
            <person name="Moss N.A."/>
            <person name="Leao T."/>
            <person name="Rankin M."/>
            <person name="McCullough T.M."/>
            <person name="Qu P."/>
            <person name="Korobeynikov A."/>
            <person name="Smith J.L."/>
            <person name="Gerwick L."/>
            <person name="Gerwick W.H."/>
        </authorList>
    </citation>
    <scope>NUCLEOTIDE SEQUENCE [LARGE SCALE GENOMIC DNA]</scope>
    <source>
        <strain evidence="3 4">PAB10Feb10-1</strain>
    </source>
</reference>
<feature type="compositionally biased region" description="Polar residues" evidence="2">
    <location>
        <begin position="1"/>
        <end position="32"/>
    </location>
</feature>
<dbReference type="RefSeq" id="WP_124145593.1">
    <property type="nucleotide sequence ID" value="NZ_CAWOKI010000102.1"/>
</dbReference>
<gene>
    <name evidence="3" type="ORF">D5R40_24360</name>
</gene>
<name>A0A3N6QWV0_9CYAN</name>
<accession>A0A3N6QWV0</accession>
<organism evidence="3 4">
    <name type="scientific">Okeania hirsuta</name>
    <dbReference type="NCBI Taxonomy" id="1458930"/>
    <lineage>
        <taxon>Bacteria</taxon>
        <taxon>Bacillati</taxon>
        <taxon>Cyanobacteriota</taxon>
        <taxon>Cyanophyceae</taxon>
        <taxon>Oscillatoriophycideae</taxon>
        <taxon>Oscillatoriales</taxon>
        <taxon>Microcoleaceae</taxon>
        <taxon>Okeania</taxon>
    </lineage>
</organism>
<dbReference type="EMBL" id="RCBY01000186">
    <property type="protein sequence ID" value="RQH29817.1"/>
    <property type="molecule type" value="Genomic_DNA"/>
</dbReference>